<evidence type="ECO:0000256" key="5">
    <source>
        <dbReference type="PROSITE-ProRule" id="PRU01016"/>
    </source>
</evidence>
<evidence type="ECO:0000256" key="2">
    <source>
        <dbReference type="ARBA" id="ARBA00022679"/>
    </source>
</evidence>
<comment type="catalytic activity">
    <reaction evidence="7">
        <text>a 2'-deoxycytidine in DNA + S-adenosyl-L-methionine = a 5-methyl-2'-deoxycytidine in DNA + S-adenosyl-L-homocysteine + H(+)</text>
        <dbReference type="Rhea" id="RHEA:13681"/>
        <dbReference type="Rhea" id="RHEA-COMP:11369"/>
        <dbReference type="Rhea" id="RHEA-COMP:11370"/>
        <dbReference type="ChEBI" id="CHEBI:15378"/>
        <dbReference type="ChEBI" id="CHEBI:57856"/>
        <dbReference type="ChEBI" id="CHEBI:59789"/>
        <dbReference type="ChEBI" id="CHEBI:85452"/>
        <dbReference type="ChEBI" id="CHEBI:85454"/>
        <dbReference type="EC" id="2.1.1.37"/>
    </reaction>
</comment>
<organism evidence="8 9">
    <name type="scientific">Schaalia odontolytica</name>
    <dbReference type="NCBI Taxonomy" id="1660"/>
    <lineage>
        <taxon>Bacteria</taxon>
        <taxon>Bacillati</taxon>
        <taxon>Actinomycetota</taxon>
        <taxon>Actinomycetes</taxon>
        <taxon>Actinomycetales</taxon>
        <taxon>Actinomycetaceae</taxon>
        <taxon>Schaalia</taxon>
    </lineage>
</organism>
<keyword evidence="3 5" id="KW-0949">S-adenosyl-L-methionine</keyword>
<dbReference type="GO" id="GO:0032259">
    <property type="term" value="P:methylation"/>
    <property type="evidence" value="ECO:0007669"/>
    <property type="project" value="UniProtKB-KW"/>
</dbReference>
<reference evidence="8 9" key="1">
    <citation type="submission" date="2017-12" db="EMBL/GenBank/DDBJ databases">
        <title>Phylogenetic diversity of female urinary microbiome.</title>
        <authorList>
            <person name="Thomas-White K."/>
            <person name="Wolfe A.J."/>
        </authorList>
    </citation>
    <scope>NUCLEOTIDE SEQUENCE [LARGE SCALE GENOMIC DNA]</scope>
    <source>
        <strain evidence="8 9">UMB0018</strain>
    </source>
</reference>
<dbReference type="EMBL" id="PKKM01000004">
    <property type="protein sequence ID" value="PKY64855.1"/>
    <property type="molecule type" value="Genomic_DNA"/>
</dbReference>
<dbReference type="GO" id="GO:0044027">
    <property type="term" value="P:negative regulation of gene expression via chromosomal CpG island methylation"/>
    <property type="evidence" value="ECO:0007669"/>
    <property type="project" value="TreeGrafter"/>
</dbReference>
<dbReference type="CDD" id="cd00315">
    <property type="entry name" value="Cyt_C5_DNA_methylase"/>
    <property type="match status" value="1"/>
</dbReference>
<comment type="similarity">
    <text evidence="5 6">Belongs to the class I-like SAM-binding methyltransferase superfamily. C5-methyltransferase family.</text>
</comment>
<dbReference type="SUPFAM" id="SSF53335">
    <property type="entry name" value="S-adenosyl-L-methionine-dependent methyltransferases"/>
    <property type="match status" value="1"/>
</dbReference>
<dbReference type="GO" id="GO:0003886">
    <property type="term" value="F:DNA (cytosine-5-)-methyltransferase activity"/>
    <property type="evidence" value="ECO:0007669"/>
    <property type="project" value="UniProtKB-EC"/>
</dbReference>
<sequence length="322" mass="34820">MALTSIEICAGAGGQALGLEQAGFDHLAVVEIDHHACNTLRENRPNWNVIEGDVVPWIKEHAHEYRGVDLVAGGVPCPPFSYAGKQLGADDERDLFPAMIELVRVVRPRAIMIENVRGLLDPKFQEYRSGVEEHLAEIGYSLQWKLLQASDFGVPQLRPRVIAVGFRDDIAVPFAYPAPRQQPAPTVGETLVDLMAERGWKGAQAWAAQANRIAPTLVGGSKKHGGPDLGPTRARRAWAELGVNGSTIAPEAPDPDFSDDPRLTVRMAARIQGFPDDWAITGAKTHAYRQVGNAFPPPVARAVGLQIASVLTAADKRSEAVA</sequence>
<feature type="active site" evidence="5">
    <location>
        <position position="77"/>
    </location>
</feature>
<keyword evidence="2 5" id="KW-0808">Transferase</keyword>
<keyword evidence="4" id="KW-0680">Restriction system</keyword>
<evidence type="ECO:0000256" key="6">
    <source>
        <dbReference type="RuleBase" id="RU000416"/>
    </source>
</evidence>
<name>A0A2I1I160_9ACTO</name>
<dbReference type="Proteomes" id="UP000234198">
    <property type="component" value="Unassembled WGS sequence"/>
</dbReference>
<dbReference type="PANTHER" id="PTHR10629">
    <property type="entry name" value="CYTOSINE-SPECIFIC METHYLTRANSFERASE"/>
    <property type="match status" value="1"/>
</dbReference>
<evidence type="ECO:0000256" key="4">
    <source>
        <dbReference type="ARBA" id="ARBA00022747"/>
    </source>
</evidence>
<dbReference type="PROSITE" id="PS51679">
    <property type="entry name" value="SAM_MT_C5"/>
    <property type="match status" value="1"/>
</dbReference>
<dbReference type="InterPro" id="IPR029063">
    <property type="entry name" value="SAM-dependent_MTases_sf"/>
</dbReference>
<proteinExistence type="inferred from homology"/>
<dbReference type="InterPro" id="IPR031303">
    <property type="entry name" value="C5_meth_CS"/>
</dbReference>
<dbReference type="AlphaFoldDB" id="A0A2I1I160"/>
<dbReference type="PROSITE" id="PS00095">
    <property type="entry name" value="C5_MTASE_2"/>
    <property type="match status" value="1"/>
</dbReference>
<dbReference type="InterPro" id="IPR050390">
    <property type="entry name" value="C5-Methyltransferase"/>
</dbReference>
<dbReference type="Gene3D" id="3.40.50.150">
    <property type="entry name" value="Vaccinia Virus protein VP39"/>
    <property type="match status" value="1"/>
</dbReference>
<dbReference type="InterPro" id="IPR018117">
    <property type="entry name" value="C5_DNA_meth_AS"/>
</dbReference>
<dbReference type="Gene3D" id="3.90.120.10">
    <property type="entry name" value="DNA Methylase, subunit A, domain 2"/>
    <property type="match status" value="1"/>
</dbReference>
<dbReference type="PROSITE" id="PS00094">
    <property type="entry name" value="C5_MTASE_1"/>
    <property type="match status" value="1"/>
</dbReference>
<evidence type="ECO:0000256" key="3">
    <source>
        <dbReference type="ARBA" id="ARBA00022691"/>
    </source>
</evidence>
<evidence type="ECO:0000256" key="7">
    <source>
        <dbReference type="RuleBase" id="RU000417"/>
    </source>
</evidence>
<dbReference type="PRINTS" id="PR00105">
    <property type="entry name" value="C5METTRFRASE"/>
</dbReference>
<accession>A0A2I1I160</accession>
<gene>
    <name evidence="8" type="ORF">CYJ22_03645</name>
</gene>
<dbReference type="GO" id="GO:0009307">
    <property type="term" value="P:DNA restriction-modification system"/>
    <property type="evidence" value="ECO:0007669"/>
    <property type="project" value="UniProtKB-KW"/>
</dbReference>
<evidence type="ECO:0000256" key="1">
    <source>
        <dbReference type="ARBA" id="ARBA00022603"/>
    </source>
</evidence>
<dbReference type="PANTHER" id="PTHR10629:SF52">
    <property type="entry name" value="DNA (CYTOSINE-5)-METHYLTRANSFERASE 1"/>
    <property type="match status" value="1"/>
</dbReference>
<dbReference type="Pfam" id="PF00145">
    <property type="entry name" value="DNA_methylase"/>
    <property type="match status" value="1"/>
</dbReference>
<keyword evidence="1 5" id="KW-0489">Methyltransferase</keyword>
<protein>
    <recommendedName>
        <fullName evidence="7">Cytosine-specific methyltransferase</fullName>
        <ecNumber evidence="7">2.1.1.37</ecNumber>
    </recommendedName>
</protein>
<evidence type="ECO:0000313" key="8">
    <source>
        <dbReference type="EMBL" id="PKY64855.1"/>
    </source>
</evidence>
<dbReference type="NCBIfam" id="TIGR00675">
    <property type="entry name" value="dcm"/>
    <property type="match status" value="1"/>
</dbReference>
<dbReference type="GO" id="GO:0003677">
    <property type="term" value="F:DNA binding"/>
    <property type="evidence" value="ECO:0007669"/>
    <property type="project" value="TreeGrafter"/>
</dbReference>
<evidence type="ECO:0000313" key="9">
    <source>
        <dbReference type="Proteomes" id="UP000234198"/>
    </source>
</evidence>
<comment type="caution">
    <text evidence="8">The sequence shown here is derived from an EMBL/GenBank/DDBJ whole genome shotgun (WGS) entry which is preliminary data.</text>
</comment>
<dbReference type="EC" id="2.1.1.37" evidence="7"/>
<dbReference type="InterPro" id="IPR001525">
    <property type="entry name" value="C5_MeTfrase"/>
</dbReference>